<organism evidence="1">
    <name type="scientific">Pediococcus pentosaceus CGMCC 7049</name>
    <dbReference type="NCBI Taxonomy" id="1460385"/>
    <lineage>
        <taxon>Bacteria</taxon>
        <taxon>Bacillati</taxon>
        <taxon>Bacillota</taxon>
        <taxon>Bacilli</taxon>
        <taxon>Lactobacillales</taxon>
        <taxon>Lactobacillaceae</taxon>
        <taxon>Pediococcus</taxon>
    </lineage>
</organism>
<dbReference type="AlphaFoldDB" id="A0AAU7NJ65"/>
<accession>A0AAU7NJ65</accession>
<gene>
    <name evidence="1" type="ORF">BB06_04925</name>
</gene>
<protein>
    <submittedName>
        <fullName evidence="1">Uncharacterized protein</fullName>
    </submittedName>
</protein>
<dbReference type="RefSeq" id="WP_029257966.1">
    <property type="nucleotide sequence ID" value="NZ_CP157400.1"/>
</dbReference>
<name>A0AAU7NJ65_PEDPE</name>
<reference evidence="1" key="2">
    <citation type="submission" date="2024-05" db="EMBL/GenBank/DDBJ databases">
        <authorList>
            <person name="Chen H."/>
        </authorList>
    </citation>
    <scope>NUCLEOTIDE SEQUENCE</scope>
    <source>
        <strain evidence="1">CGMCC 7049</strain>
    </source>
</reference>
<evidence type="ECO:0000313" key="1">
    <source>
        <dbReference type="EMBL" id="XBS07580.1"/>
    </source>
</evidence>
<sequence>MALSTNQSISLTGASTINSVQVATFSTVVSKGLSYTSVSTQITDQDLYENNKAEVRKDRDDFQTVADNLADSLDSGSVKSTGQTA</sequence>
<dbReference type="EMBL" id="CP157400">
    <property type="protein sequence ID" value="XBS07580.1"/>
    <property type="molecule type" value="Genomic_DNA"/>
</dbReference>
<proteinExistence type="predicted"/>
<reference evidence="1" key="1">
    <citation type="submission" date="2014-02" db="EMBL/GenBank/DDBJ databases">
        <authorList>
            <person name="Zhao D."/>
            <person name="Dong X."/>
            <person name="Li Y."/>
            <person name="Lv L."/>
            <person name="Zhao D."/>
            <person name="Gao Y."/>
            <person name="Wang Y."/>
            <person name="Li Y."/>
        </authorList>
    </citation>
    <scope>NUCLEOTIDE SEQUENCE</scope>
    <source>
        <strain evidence="1">CGMCC 7049</strain>
    </source>
</reference>